<dbReference type="Pfam" id="PF07679">
    <property type="entry name" value="I-set"/>
    <property type="match status" value="1"/>
</dbReference>
<dbReference type="EMBL" id="OD007658">
    <property type="protein sequence ID" value="CAD7414210.1"/>
    <property type="molecule type" value="Genomic_DNA"/>
</dbReference>
<dbReference type="SUPFAM" id="SSF49265">
    <property type="entry name" value="Fibronectin type III"/>
    <property type="match status" value="1"/>
</dbReference>
<dbReference type="InterPro" id="IPR013783">
    <property type="entry name" value="Ig-like_fold"/>
</dbReference>
<reference evidence="4" key="1">
    <citation type="submission" date="2020-11" db="EMBL/GenBank/DDBJ databases">
        <authorList>
            <person name="Tran Van P."/>
        </authorList>
    </citation>
    <scope>NUCLEOTIDE SEQUENCE</scope>
</reference>
<dbReference type="InterPro" id="IPR007110">
    <property type="entry name" value="Ig-like_dom"/>
</dbReference>
<dbReference type="CDD" id="cd00063">
    <property type="entry name" value="FN3"/>
    <property type="match status" value="1"/>
</dbReference>
<dbReference type="PROSITE" id="PS50853">
    <property type="entry name" value="FN3"/>
    <property type="match status" value="1"/>
</dbReference>
<dbReference type="PROSITE" id="PS50835">
    <property type="entry name" value="IG_LIKE"/>
    <property type="match status" value="1"/>
</dbReference>
<feature type="domain" description="Fibronectin type-III" evidence="3">
    <location>
        <begin position="141"/>
        <end position="243"/>
    </location>
</feature>
<dbReference type="GO" id="GO:0007156">
    <property type="term" value="P:homophilic cell adhesion via plasma membrane adhesion molecules"/>
    <property type="evidence" value="ECO:0007669"/>
    <property type="project" value="TreeGrafter"/>
</dbReference>
<accession>A0A7R9DID5</accession>
<dbReference type="InterPro" id="IPR036116">
    <property type="entry name" value="FN3_sf"/>
</dbReference>
<proteinExistence type="predicted"/>
<dbReference type="GO" id="GO:0008046">
    <property type="term" value="F:axon guidance receptor activity"/>
    <property type="evidence" value="ECO:0007669"/>
    <property type="project" value="TreeGrafter"/>
</dbReference>
<organism evidence="4">
    <name type="scientific">Timema poppense</name>
    <name type="common">Walking stick</name>
    <dbReference type="NCBI Taxonomy" id="170557"/>
    <lineage>
        <taxon>Eukaryota</taxon>
        <taxon>Metazoa</taxon>
        <taxon>Ecdysozoa</taxon>
        <taxon>Arthropoda</taxon>
        <taxon>Hexapoda</taxon>
        <taxon>Insecta</taxon>
        <taxon>Pterygota</taxon>
        <taxon>Neoptera</taxon>
        <taxon>Polyneoptera</taxon>
        <taxon>Phasmatodea</taxon>
        <taxon>Timematodea</taxon>
        <taxon>Timematoidea</taxon>
        <taxon>Timematidae</taxon>
        <taxon>Timema</taxon>
    </lineage>
</organism>
<dbReference type="InterPro" id="IPR003961">
    <property type="entry name" value="FN3_dom"/>
</dbReference>
<gene>
    <name evidence="4" type="ORF">TPSB3V08_LOCUS9524</name>
</gene>
<dbReference type="GO" id="GO:0050808">
    <property type="term" value="P:synapse organization"/>
    <property type="evidence" value="ECO:0007669"/>
    <property type="project" value="TreeGrafter"/>
</dbReference>
<dbReference type="InterPro" id="IPR050958">
    <property type="entry name" value="Cell_Adh-Cytoskel_Orgn"/>
</dbReference>
<dbReference type="GO" id="GO:0043025">
    <property type="term" value="C:neuronal cell body"/>
    <property type="evidence" value="ECO:0007669"/>
    <property type="project" value="TreeGrafter"/>
</dbReference>
<dbReference type="CDD" id="cd00096">
    <property type="entry name" value="Ig"/>
    <property type="match status" value="1"/>
</dbReference>
<dbReference type="PANTHER" id="PTHR45080">
    <property type="entry name" value="CONTACTIN 5"/>
    <property type="match status" value="1"/>
</dbReference>
<protein>
    <submittedName>
        <fullName evidence="4">Uncharacterized protein</fullName>
    </submittedName>
</protein>
<dbReference type="AlphaFoldDB" id="A0A7R9DID5"/>
<evidence type="ECO:0000259" key="3">
    <source>
        <dbReference type="PROSITE" id="PS50853"/>
    </source>
</evidence>
<dbReference type="InterPro" id="IPR013098">
    <property type="entry name" value="Ig_I-set"/>
</dbReference>
<dbReference type="Gene3D" id="2.60.40.10">
    <property type="entry name" value="Immunoglobulins"/>
    <property type="match status" value="3"/>
</dbReference>
<feature type="domain" description="Ig-like" evidence="2">
    <location>
        <begin position="47"/>
        <end position="135"/>
    </location>
</feature>
<dbReference type="Pfam" id="PF00041">
    <property type="entry name" value="fn3"/>
    <property type="match status" value="1"/>
</dbReference>
<sequence length="358" mass="39750">MQLLDHRPRLRFRADDRQLSGTYTCVAINGVGEPANATIQLRILYPPEVTVDKTWIHAAPGLRSELVCRVMADPQARVEWVFQDRPVVTSSRVIALSINEKNTLLIRSVRASELGHYTCKASNMMGHSQQVVELSGVANSAVFKSEYHRVPSNSNYTLVWEVDSYSAIIEYNLMFRRYNPTVNTPWTKLVIPADVYAAGPLHTRSYTLTGLSPATVYEGMVLSRNRFGWSRPSAILRFGTDGPGIGKVELEEVNQHLRGRRVENPLGKTTPVHPTEIRTSISPSSAVELYTASALANYATEVGSEDNELVPHMDTRDENLLPVQVAAMVHQYSSVAICRPILEATILLAAVATWYGTT</sequence>
<name>A0A7R9DID5_TIMPO</name>
<dbReference type="InterPro" id="IPR003598">
    <property type="entry name" value="Ig_sub2"/>
</dbReference>
<dbReference type="InterPro" id="IPR036179">
    <property type="entry name" value="Ig-like_dom_sf"/>
</dbReference>
<dbReference type="SMART" id="SM00408">
    <property type="entry name" value="IGc2"/>
    <property type="match status" value="1"/>
</dbReference>
<evidence type="ECO:0000256" key="1">
    <source>
        <dbReference type="ARBA" id="ARBA00023319"/>
    </source>
</evidence>
<keyword evidence="1" id="KW-0393">Immunoglobulin domain</keyword>
<dbReference type="SUPFAM" id="SSF48726">
    <property type="entry name" value="Immunoglobulin"/>
    <property type="match status" value="2"/>
</dbReference>
<evidence type="ECO:0000259" key="2">
    <source>
        <dbReference type="PROSITE" id="PS50835"/>
    </source>
</evidence>
<evidence type="ECO:0000313" key="4">
    <source>
        <dbReference type="EMBL" id="CAD7414210.1"/>
    </source>
</evidence>
<dbReference type="PANTHER" id="PTHR45080:SF4">
    <property type="entry name" value="GH03113P"/>
    <property type="match status" value="1"/>
</dbReference>
<dbReference type="GO" id="GO:0030424">
    <property type="term" value="C:axon"/>
    <property type="evidence" value="ECO:0007669"/>
    <property type="project" value="TreeGrafter"/>
</dbReference>
<dbReference type="GO" id="GO:0005886">
    <property type="term" value="C:plasma membrane"/>
    <property type="evidence" value="ECO:0007669"/>
    <property type="project" value="TreeGrafter"/>
</dbReference>